<dbReference type="GO" id="GO:0005637">
    <property type="term" value="C:nuclear inner membrane"/>
    <property type="evidence" value="ECO:0007669"/>
    <property type="project" value="UniProtKB-SubCell"/>
</dbReference>
<dbReference type="Gene3D" id="2.60.120.260">
    <property type="entry name" value="Galactose-binding domain-like"/>
    <property type="match status" value="1"/>
</dbReference>
<feature type="chain" id="PRO_5014180633" evidence="6">
    <location>
        <begin position="23"/>
        <end position="304"/>
    </location>
</feature>
<evidence type="ECO:0000259" key="7">
    <source>
        <dbReference type="PROSITE" id="PS51469"/>
    </source>
</evidence>
<protein>
    <submittedName>
        <fullName evidence="8">SUN domain-containing protein 3-like</fullName>
    </submittedName>
</protein>
<evidence type="ECO:0000256" key="5">
    <source>
        <dbReference type="ARBA" id="ARBA00037816"/>
    </source>
</evidence>
<keyword evidence="6" id="KW-0732">Signal</keyword>
<keyword evidence="2" id="KW-1133">Transmembrane helix</keyword>
<dbReference type="EMBL" id="AKCR02000608">
    <property type="protein sequence ID" value="PKK16923.1"/>
    <property type="molecule type" value="Genomic_DNA"/>
</dbReference>
<evidence type="ECO:0000256" key="4">
    <source>
        <dbReference type="ARBA" id="ARBA00023136"/>
    </source>
</evidence>
<keyword evidence="1" id="KW-0812">Transmembrane</keyword>
<dbReference type="GO" id="GO:0034993">
    <property type="term" value="C:meiotic nuclear membrane microtubule tethering complex"/>
    <property type="evidence" value="ECO:0007669"/>
    <property type="project" value="TreeGrafter"/>
</dbReference>
<dbReference type="Proteomes" id="UP000053872">
    <property type="component" value="Unassembled WGS sequence"/>
</dbReference>
<evidence type="ECO:0000256" key="1">
    <source>
        <dbReference type="ARBA" id="ARBA00022692"/>
    </source>
</evidence>
<feature type="signal peptide" evidence="6">
    <location>
        <begin position="1"/>
        <end position="22"/>
    </location>
</feature>
<reference evidence="8 9" key="1">
    <citation type="journal article" date="2013" name="Science">
        <title>Genomic diversity and evolution of the head crest in the rock pigeon.</title>
        <authorList>
            <person name="Shapiro M.D."/>
            <person name="Kronenberg Z."/>
            <person name="Li C."/>
            <person name="Domyan E.T."/>
            <person name="Pan H."/>
            <person name="Campbell M."/>
            <person name="Tan H."/>
            <person name="Huff C.D."/>
            <person name="Hu H."/>
            <person name="Vickrey A.I."/>
            <person name="Nielsen S.C."/>
            <person name="Stringham S.A."/>
            <person name="Hu H."/>
            <person name="Willerslev E."/>
            <person name="Gilbert M.T."/>
            <person name="Yandell M."/>
            <person name="Zhang G."/>
            <person name="Wang J."/>
        </authorList>
    </citation>
    <scope>NUCLEOTIDE SEQUENCE [LARGE SCALE GENOMIC DNA]</scope>
    <source>
        <tissue evidence="8">Blood</tissue>
    </source>
</reference>
<dbReference type="PANTHER" id="PTHR12911:SF24">
    <property type="entry name" value="SUN DOMAIN-CONTAINING PROTEIN 3"/>
    <property type="match status" value="1"/>
</dbReference>
<dbReference type="FunFam" id="2.60.120.260:FF:000009">
    <property type="entry name" value="SUN domain-containing protein 1 isoform X1"/>
    <property type="match status" value="1"/>
</dbReference>
<accession>A0A2I0LHT8</accession>
<organism evidence="8 9">
    <name type="scientific">Columba livia</name>
    <name type="common">Rock dove</name>
    <dbReference type="NCBI Taxonomy" id="8932"/>
    <lineage>
        <taxon>Eukaryota</taxon>
        <taxon>Metazoa</taxon>
        <taxon>Chordata</taxon>
        <taxon>Craniata</taxon>
        <taxon>Vertebrata</taxon>
        <taxon>Euteleostomi</taxon>
        <taxon>Archelosauria</taxon>
        <taxon>Archosauria</taxon>
        <taxon>Dinosauria</taxon>
        <taxon>Saurischia</taxon>
        <taxon>Theropoda</taxon>
        <taxon>Coelurosauria</taxon>
        <taxon>Aves</taxon>
        <taxon>Neognathae</taxon>
        <taxon>Neoaves</taxon>
        <taxon>Columbimorphae</taxon>
        <taxon>Columbiformes</taxon>
        <taxon>Columbidae</taxon>
        <taxon>Columba</taxon>
    </lineage>
</organism>
<evidence type="ECO:0000313" key="9">
    <source>
        <dbReference type="Proteomes" id="UP000053872"/>
    </source>
</evidence>
<keyword evidence="4" id="KW-0472">Membrane</keyword>
<dbReference type="InParanoid" id="A0A2I0LHT8"/>
<dbReference type="GO" id="GO:0043495">
    <property type="term" value="F:protein-membrane adaptor activity"/>
    <property type="evidence" value="ECO:0007669"/>
    <property type="project" value="TreeGrafter"/>
</dbReference>
<dbReference type="PANTHER" id="PTHR12911">
    <property type="entry name" value="SAD1/UNC-84-LIKE PROTEIN-RELATED"/>
    <property type="match status" value="1"/>
</dbReference>
<evidence type="ECO:0000256" key="3">
    <source>
        <dbReference type="ARBA" id="ARBA00023054"/>
    </source>
</evidence>
<dbReference type="InterPro" id="IPR045119">
    <property type="entry name" value="SUN1-5"/>
</dbReference>
<evidence type="ECO:0000256" key="2">
    <source>
        <dbReference type="ARBA" id="ARBA00022989"/>
    </source>
</evidence>
<comment type="subcellular location">
    <subcellularLocation>
        <location evidence="5">Nucleus inner membrane</location>
        <topology evidence="5">Single-pass type II membrane protein</topology>
    </subcellularLocation>
</comment>
<dbReference type="AlphaFoldDB" id="A0A2I0LHT8"/>
<sequence length="304" mass="33475">MKTLKATMLVLLLGLFSFGVYHVGQLGTLTPWSTAPAIGDLSATLSLPVQLCKLQEQLYHLHWSAKDVAERALQEGLKQAKLPGVTGRRHSGVLSSLQHAVQEIINQALEKLEEIQVPMPDYALKSAGAAVIHSRTSPSLRDAKAKVFLYSLPLMDYMRSPELILEPENHPGNCWPFPGSQGHVFIKLSVPVIPRAVTMDHVSGTASHGESISGAPKDFAVYGFKEEHEEQGTFLGQFTFLAALNPSQTFQLKNELPGVMNYIRLQVLSNWGHPDYTCLYRFRVHGAPPKDGGDMPVSSVNKFH</sequence>
<proteinExistence type="predicted"/>
<dbReference type="STRING" id="8932.A0A2I0LHT8"/>
<evidence type="ECO:0000313" key="8">
    <source>
        <dbReference type="EMBL" id="PKK16923.1"/>
    </source>
</evidence>
<feature type="domain" description="SUN" evidence="7">
    <location>
        <begin position="128"/>
        <end position="289"/>
    </location>
</feature>
<dbReference type="PROSITE" id="PS51469">
    <property type="entry name" value="SUN"/>
    <property type="match status" value="1"/>
</dbReference>
<dbReference type="FunCoup" id="A0A2I0LHT8">
    <property type="interactions" value="21"/>
</dbReference>
<gene>
    <name evidence="8" type="ORF">A306_00015161</name>
</gene>
<keyword evidence="3" id="KW-0175">Coiled coil</keyword>
<dbReference type="Pfam" id="PF07738">
    <property type="entry name" value="Sad1_UNC"/>
    <property type="match status" value="1"/>
</dbReference>
<keyword evidence="9" id="KW-1185">Reference proteome</keyword>
<name>A0A2I0LHT8_COLLI</name>
<evidence type="ECO:0000256" key="6">
    <source>
        <dbReference type="SAM" id="SignalP"/>
    </source>
</evidence>
<dbReference type="InterPro" id="IPR012919">
    <property type="entry name" value="SUN_dom"/>
</dbReference>
<comment type="caution">
    <text evidence="8">The sequence shown here is derived from an EMBL/GenBank/DDBJ whole genome shotgun (WGS) entry which is preliminary data.</text>
</comment>